<dbReference type="Pfam" id="PF00083">
    <property type="entry name" value="Sugar_tr"/>
    <property type="match status" value="1"/>
</dbReference>
<dbReference type="Proteomes" id="UP001314263">
    <property type="component" value="Unassembled WGS sequence"/>
</dbReference>
<feature type="transmembrane region" description="Helical" evidence="11">
    <location>
        <begin position="349"/>
        <end position="374"/>
    </location>
</feature>
<keyword evidence="6" id="KW-0769">Symport</keyword>
<keyword evidence="3 9" id="KW-0813">Transport</keyword>
<dbReference type="GO" id="GO:0015145">
    <property type="term" value="F:monosaccharide transmembrane transporter activity"/>
    <property type="evidence" value="ECO:0007669"/>
    <property type="project" value="InterPro"/>
</dbReference>
<feature type="compositionally biased region" description="Basic and acidic residues" evidence="10">
    <location>
        <begin position="511"/>
        <end position="524"/>
    </location>
</feature>
<feature type="transmembrane region" description="Helical" evidence="11">
    <location>
        <begin position="171"/>
        <end position="193"/>
    </location>
</feature>
<name>A0AAV1I0C8_9CHLO</name>
<organism evidence="13 14">
    <name type="scientific">Coccomyxa viridis</name>
    <dbReference type="NCBI Taxonomy" id="1274662"/>
    <lineage>
        <taxon>Eukaryota</taxon>
        <taxon>Viridiplantae</taxon>
        <taxon>Chlorophyta</taxon>
        <taxon>core chlorophytes</taxon>
        <taxon>Trebouxiophyceae</taxon>
        <taxon>Trebouxiophyceae incertae sedis</taxon>
        <taxon>Coccomyxaceae</taxon>
        <taxon>Coccomyxa</taxon>
    </lineage>
</organism>
<dbReference type="InterPro" id="IPR003663">
    <property type="entry name" value="Sugar/inositol_transpt"/>
</dbReference>
<feature type="transmembrane region" description="Helical" evidence="11">
    <location>
        <begin position="138"/>
        <end position="159"/>
    </location>
</feature>
<dbReference type="GO" id="GO:0016020">
    <property type="term" value="C:membrane"/>
    <property type="evidence" value="ECO:0007669"/>
    <property type="project" value="UniProtKB-SubCell"/>
</dbReference>
<keyword evidence="14" id="KW-1185">Reference proteome</keyword>
<evidence type="ECO:0000256" key="2">
    <source>
        <dbReference type="ARBA" id="ARBA00010992"/>
    </source>
</evidence>
<accession>A0AAV1I0C8</accession>
<dbReference type="PANTHER" id="PTHR23500">
    <property type="entry name" value="SOLUTE CARRIER FAMILY 2, FACILITATED GLUCOSE TRANSPORTER"/>
    <property type="match status" value="1"/>
</dbReference>
<dbReference type="Gene3D" id="1.20.1250.20">
    <property type="entry name" value="MFS general substrate transporter like domains"/>
    <property type="match status" value="1"/>
</dbReference>
<feature type="transmembrane region" description="Helical" evidence="11">
    <location>
        <begin position="205"/>
        <end position="223"/>
    </location>
</feature>
<keyword evidence="7 11" id="KW-1133">Transmembrane helix</keyword>
<dbReference type="InterPro" id="IPR005828">
    <property type="entry name" value="MFS_sugar_transport-like"/>
</dbReference>
<evidence type="ECO:0000259" key="12">
    <source>
        <dbReference type="PROSITE" id="PS50850"/>
    </source>
</evidence>
<dbReference type="NCBIfam" id="TIGR00879">
    <property type="entry name" value="SP"/>
    <property type="match status" value="1"/>
</dbReference>
<feature type="transmembrane region" description="Helical" evidence="11">
    <location>
        <begin position="321"/>
        <end position="343"/>
    </location>
</feature>
<dbReference type="PRINTS" id="PR00171">
    <property type="entry name" value="SUGRTRNSPORT"/>
</dbReference>
<evidence type="ECO:0000256" key="9">
    <source>
        <dbReference type="RuleBase" id="RU003346"/>
    </source>
</evidence>
<reference evidence="13 14" key="1">
    <citation type="submission" date="2023-10" db="EMBL/GenBank/DDBJ databases">
        <authorList>
            <person name="Maclean D."/>
            <person name="Macfadyen A."/>
        </authorList>
    </citation>
    <scope>NUCLEOTIDE SEQUENCE [LARGE SCALE GENOMIC DNA]</scope>
</reference>
<feature type="transmembrane region" description="Helical" evidence="11">
    <location>
        <begin position="424"/>
        <end position="441"/>
    </location>
</feature>
<dbReference type="InterPro" id="IPR020846">
    <property type="entry name" value="MFS_dom"/>
</dbReference>
<dbReference type="InterPro" id="IPR005829">
    <property type="entry name" value="Sugar_transporter_CS"/>
</dbReference>
<comment type="subcellular location">
    <subcellularLocation>
        <location evidence="1">Membrane</location>
        <topology evidence="1">Multi-pass membrane protein</topology>
    </subcellularLocation>
</comment>
<comment type="caution">
    <text evidence="13">The sequence shown here is derived from an EMBL/GenBank/DDBJ whole genome shotgun (WGS) entry which is preliminary data.</text>
</comment>
<comment type="similarity">
    <text evidence="2 9">Belongs to the major facilitator superfamily. Sugar transporter (TC 2.A.1.1) family.</text>
</comment>
<feature type="region of interest" description="Disordered" evidence="10">
    <location>
        <begin position="511"/>
        <end position="542"/>
    </location>
</feature>
<evidence type="ECO:0000256" key="5">
    <source>
        <dbReference type="ARBA" id="ARBA00022692"/>
    </source>
</evidence>
<dbReference type="SUPFAM" id="SSF103473">
    <property type="entry name" value="MFS general substrate transporter"/>
    <property type="match status" value="1"/>
</dbReference>
<protein>
    <recommendedName>
        <fullName evidence="12">Major facilitator superfamily (MFS) profile domain-containing protein</fullName>
    </recommendedName>
</protein>
<evidence type="ECO:0000256" key="6">
    <source>
        <dbReference type="ARBA" id="ARBA00022847"/>
    </source>
</evidence>
<feature type="transmembrane region" description="Helical" evidence="11">
    <location>
        <begin position="113"/>
        <end position="132"/>
    </location>
</feature>
<feature type="transmembrane region" description="Helical" evidence="11">
    <location>
        <begin position="21"/>
        <end position="41"/>
    </location>
</feature>
<proteinExistence type="inferred from homology"/>
<evidence type="ECO:0000256" key="4">
    <source>
        <dbReference type="ARBA" id="ARBA00022597"/>
    </source>
</evidence>
<evidence type="ECO:0000256" key="11">
    <source>
        <dbReference type="SAM" id="Phobius"/>
    </source>
</evidence>
<dbReference type="InterPro" id="IPR045262">
    <property type="entry name" value="STP/PLT_plant"/>
</dbReference>
<feature type="transmembrane region" description="Helical" evidence="11">
    <location>
        <begin position="81"/>
        <end position="101"/>
    </location>
</feature>
<gene>
    <name evidence="13" type="ORF">CVIRNUC_002531</name>
</gene>
<evidence type="ECO:0000256" key="7">
    <source>
        <dbReference type="ARBA" id="ARBA00022989"/>
    </source>
</evidence>
<dbReference type="CDD" id="cd17361">
    <property type="entry name" value="MFS_STP"/>
    <property type="match status" value="1"/>
</dbReference>
<evidence type="ECO:0000256" key="3">
    <source>
        <dbReference type="ARBA" id="ARBA00022448"/>
    </source>
</evidence>
<dbReference type="PROSITE" id="PS00217">
    <property type="entry name" value="SUGAR_TRANSPORT_2"/>
    <property type="match status" value="1"/>
</dbReference>
<evidence type="ECO:0000256" key="10">
    <source>
        <dbReference type="SAM" id="MobiDB-lite"/>
    </source>
</evidence>
<feature type="domain" description="Major facilitator superfamily (MFS) profile" evidence="12">
    <location>
        <begin position="28"/>
        <end position="478"/>
    </location>
</feature>
<dbReference type="FunFam" id="1.20.1250.20:FF:000002">
    <property type="entry name" value="Sugar transport protein 13"/>
    <property type="match status" value="1"/>
</dbReference>
<feature type="transmembrane region" description="Helical" evidence="11">
    <location>
        <begin position="386"/>
        <end position="404"/>
    </location>
</feature>
<evidence type="ECO:0000256" key="8">
    <source>
        <dbReference type="ARBA" id="ARBA00023136"/>
    </source>
</evidence>
<dbReference type="GO" id="GO:0015293">
    <property type="term" value="F:symporter activity"/>
    <property type="evidence" value="ECO:0007669"/>
    <property type="project" value="UniProtKB-KW"/>
</dbReference>
<feature type="transmembrane region" description="Helical" evidence="11">
    <location>
        <begin position="453"/>
        <end position="474"/>
    </location>
</feature>
<sequence length="542" mass="58613">MAGGALAAVPKDQIAKYNGKITWYVWFCSIAGGFGGLLFGYDVGITGGVTSFQSFLERFFPAVAHKTENHSGDKWCTYNDAGLQMFTSSLFLAACIAGLVASPITRRCGRKTTMLAAGICFIVGAVLTASAFQLPQLVVGRIVLGAGVGLATQAVPLYLSEIAPVHIRGQLNIMFQLSITIGILIAQIINYGVERLPGDQGWRTSLGLAGLPAVILTLAAILLPETPNSLAERGRVQEARRILEKIRGTDDVTAEMNDIIAAAEEAKGIKYPWYNLFCTRDYTPEAVVATLVPCFQQWTGINSVMFYAPIIFKTINPQSGALLATMITGVINVAATFISIALVEKAGRKMLFLVGGAQMIVAEVVVAALLGHYFTAAADWVVPNDVGLAVLIIICIFVSGFAYSWGPLGWLYPSEVLSLETRSAGYGVVTAMNFLMTFVVGQSFLSMMCAMKFGIFLFFAGMVCLMSVFVAAVLPETQGIPLEEMGLIWSNYWLWKGWAKALYERHPERRPDFRRRPDLEDPKAQKGARSSVHSAAKPVGGL</sequence>
<keyword evidence="4" id="KW-0762">Sugar transport</keyword>
<evidence type="ECO:0000313" key="13">
    <source>
        <dbReference type="EMBL" id="CAK0757333.1"/>
    </source>
</evidence>
<evidence type="ECO:0000313" key="14">
    <source>
        <dbReference type="Proteomes" id="UP001314263"/>
    </source>
</evidence>
<dbReference type="InterPro" id="IPR044778">
    <property type="entry name" value="MFS_STP/MST-like_plant"/>
</dbReference>
<dbReference type="PROSITE" id="PS50850">
    <property type="entry name" value="MFS"/>
    <property type="match status" value="1"/>
</dbReference>
<dbReference type="PROSITE" id="PS00216">
    <property type="entry name" value="SUGAR_TRANSPORT_1"/>
    <property type="match status" value="1"/>
</dbReference>
<keyword evidence="5 11" id="KW-0812">Transmembrane</keyword>
<keyword evidence="8 11" id="KW-0472">Membrane</keyword>
<evidence type="ECO:0000256" key="1">
    <source>
        <dbReference type="ARBA" id="ARBA00004141"/>
    </source>
</evidence>
<dbReference type="PANTHER" id="PTHR23500:SF357">
    <property type="entry name" value="IP12678P"/>
    <property type="match status" value="1"/>
</dbReference>
<dbReference type="EMBL" id="CAUYUE010000003">
    <property type="protein sequence ID" value="CAK0757333.1"/>
    <property type="molecule type" value="Genomic_DNA"/>
</dbReference>
<dbReference type="InterPro" id="IPR036259">
    <property type="entry name" value="MFS_trans_sf"/>
</dbReference>
<dbReference type="AlphaFoldDB" id="A0AAV1I0C8"/>